<proteinExistence type="predicted"/>
<dbReference type="EMBL" id="BKCJ010055025">
    <property type="protein sequence ID" value="GEW35664.1"/>
    <property type="molecule type" value="Genomic_DNA"/>
</dbReference>
<feature type="compositionally biased region" description="Gly residues" evidence="1">
    <location>
        <begin position="68"/>
        <end position="79"/>
    </location>
</feature>
<organism evidence="2">
    <name type="scientific">Tanacetum cinerariifolium</name>
    <name type="common">Dalmatian daisy</name>
    <name type="synonym">Chrysanthemum cinerariifolium</name>
    <dbReference type="NCBI Taxonomy" id="118510"/>
    <lineage>
        <taxon>Eukaryota</taxon>
        <taxon>Viridiplantae</taxon>
        <taxon>Streptophyta</taxon>
        <taxon>Embryophyta</taxon>
        <taxon>Tracheophyta</taxon>
        <taxon>Spermatophyta</taxon>
        <taxon>Magnoliopsida</taxon>
        <taxon>eudicotyledons</taxon>
        <taxon>Gunneridae</taxon>
        <taxon>Pentapetalae</taxon>
        <taxon>asterids</taxon>
        <taxon>campanulids</taxon>
        <taxon>Asterales</taxon>
        <taxon>Asteraceae</taxon>
        <taxon>Asteroideae</taxon>
        <taxon>Anthemideae</taxon>
        <taxon>Anthemidinae</taxon>
        <taxon>Tanacetum</taxon>
    </lineage>
</organism>
<feature type="region of interest" description="Disordered" evidence="1">
    <location>
        <begin position="1"/>
        <end position="86"/>
    </location>
</feature>
<gene>
    <name evidence="2" type="ORF">Tci_207640</name>
</gene>
<feature type="non-terminal residue" evidence="2">
    <location>
        <position position="1"/>
    </location>
</feature>
<dbReference type="AlphaFoldDB" id="A0A699GT62"/>
<protein>
    <submittedName>
        <fullName evidence="2">Uncharacterized protein</fullName>
    </submittedName>
</protein>
<name>A0A699GT62_TANCI</name>
<sequence>ISKGHNKSTCKSETQPKPPTERKIAGRKRQPVVGETISRGGLGNKGGKDVKGGGTAAGRGERTRRGIRGGGRGVRGGGNNPAQNEEYVIHGKPDEPMDQTTNEDVAADMDQTTNEDVVAVDNGKGKAVDEATDVTA</sequence>
<reference evidence="2" key="1">
    <citation type="journal article" date="2019" name="Sci. Rep.">
        <title>Draft genome of Tanacetum cinerariifolium, the natural source of mosquito coil.</title>
        <authorList>
            <person name="Yamashiro T."/>
            <person name="Shiraishi A."/>
            <person name="Satake H."/>
            <person name="Nakayama K."/>
        </authorList>
    </citation>
    <scope>NUCLEOTIDE SEQUENCE</scope>
</reference>
<accession>A0A699GT62</accession>
<evidence type="ECO:0000256" key="1">
    <source>
        <dbReference type="SAM" id="MobiDB-lite"/>
    </source>
</evidence>
<comment type="caution">
    <text evidence="2">The sequence shown here is derived from an EMBL/GenBank/DDBJ whole genome shotgun (WGS) entry which is preliminary data.</text>
</comment>
<evidence type="ECO:0000313" key="2">
    <source>
        <dbReference type="EMBL" id="GEW35664.1"/>
    </source>
</evidence>